<name>A0A8H4LEK8_9HYPO</name>
<dbReference type="PANTHER" id="PTHR24148:SF64">
    <property type="entry name" value="HETEROKARYON INCOMPATIBILITY DOMAIN-CONTAINING PROTEIN"/>
    <property type="match status" value="1"/>
</dbReference>
<dbReference type="OrthoDB" id="2157530at2759"/>
<accession>A0A8H4LEK8</accession>
<protein>
    <submittedName>
        <fullName evidence="2">Heterokaryon incompatibility</fullName>
    </submittedName>
</protein>
<dbReference type="Pfam" id="PF06985">
    <property type="entry name" value="HET"/>
    <property type="match status" value="1"/>
</dbReference>
<dbReference type="InterPro" id="IPR010730">
    <property type="entry name" value="HET"/>
</dbReference>
<organism evidence="2 3">
    <name type="scientific">Fusarium albosuccineum</name>
    <dbReference type="NCBI Taxonomy" id="1237068"/>
    <lineage>
        <taxon>Eukaryota</taxon>
        <taxon>Fungi</taxon>
        <taxon>Dikarya</taxon>
        <taxon>Ascomycota</taxon>
        <taxon>Pezizomycotina</taxon>
        <taxon>Sordariomycetes</taxon>
        <taxon>Hypocreomycetidae</taxon>
        <taxon>Hypocreales</taxon>
        <taxon>Nectriaceae</taxon>
        <taxon>Fusarium</taxon>
        <taxon>Fusarium decemcellulare species complex</taxon>
    </lineage>
</organism>
<keyword evidence="3" id="KW-1185">Reference proteome</keyword>
<dbReference type="AlphaFoldDB" id="A0A8H4LEK8"/>
<gene>
    <name evidence="2" type="ORF">FALBO_7047</name>
</gene>
<dbReference type="InterPro" id="IPR052895">
    <property type="entry name" value="HetReg/Transcr_Mod"/>
</dbReference>
<reference evidence="2 3" key="1">
    <citation type="submission" date="2020-01" db="EMBL/GenBank/DDBJ databases">
        <title>Identification and distribution of gene clusters putatively required for synthesis of sphingolipid metabolism inhibitors in phylogenetically diverse species of the filamentous fungus Fusarium.</title>
        <authorList>
            <person name="Kim H.-S."/>
            <person name="Busman M."/>
            <person name="Brown D.W."/>
            <person name="Divon H."/>
            <person name="Uhlig S."/>
            <person name="Proctor R.H."/>
        </authorList>
    </citation>
    <scope>NUCLEOTIDE SEQUENCE [LARGE SCALE GENOMIC DNA]</scope>
    <source>
        <strain evidence="2 3">NRRL 20459</strain>
    </source>
</reference>
<feature type="domain" description="Heterokaryon incompatibility" evidence="1">
    <location>
        <begin position="72"/>
        <end position="221"/>
    </location>
</feature>
<evidence type="ECO:0000313" key="2">
    <source>
        <dbReference type="EMBL" id="KAF4466089.1"/>
    </source>
</evidence>
<dbReference type="Proteomes" id="UP000554235">
    <property type="component" value="Unassembled WGS sequence"/>
</dbReference>
<evidence type="ECO:0000259" key="1">
    <source>
        <dbReference type="Pfam" id="PF06985"/>
    </source>
</evidence>
<evidence type="ECO:0000313" key="3">
    <source>
        <dbReference type="Proteomes" id="UP000554235"/>
    </source>
</evidence>
<dbReference type="PANTHER" id="PTHR24148">
    <property type="entry name" value="ANKYRIN REPEAT DOMAIN-CONTAINING PROTEIN 39 HOMOLOG-RELATED"/>
    <property type="match status" value="1"/>
</dbReference>
<proteinExistence type="predicted"/>
<comment type="caution">
    <text evidence="2">The sequence shown here is derived from an EMBL/GenBank/DDBJ whole genome shotgun (WGS) entry which is preliminary data.</text>
</comment>
<sequence length="618" mass="69419">MEPDEPLSQDFSRLSIASHGFRDFDYASLPLNPETSHIRILSLQVIPSSVEVHDVPIKCSLSVASLEDNPSYFALSYVWGDPVRCREIIVNGQRSTITANLEIALRRLSSWFQENHFVDEDGTVSMWIDSICINQDDVTEKSSQVSKMGDIFSRATRVIAWLGEASDDSDAAVECLRFLAGLNPATIQLERVENHPGLAAGPALCRWFQRPYFKRIWILQELVLAKRVNLVCGMASIDGDSATQALEAFEKLQDFDVKRLLSSIYSEPSWLFYGELPTAMFRMRTSFANDKKFHLAQRLVIFRNRGLQASDKRDYIYGYLSIGPDAEQLDIQPDYSQPWPSVFQDATEKILKQGWLEFRGDSSMPNVLSIILASCRTQPHIELPGWVPDWSSTEPVNSQHLVRESCLQLYRAAGISCDSQASSPSETDGKTLRVYGVLHGSIESIGPLEEECEERATEGPWYNKWLASAMELAEEVYQGYEDYIEAVARTLVCDTSHTHGTIRVHPDQYSILKDVFTGIMKDPEHPPTHVDWPSCSSEMIYRSNEARAFNTSSKALGLGPLTIQLGDEVWIIIGVCVPMVLRKNGKGEHTIVGPAYVHGIMDGEFFEGTDERESISLV</sequence>
<dbReference type="Pfam" id="PF26639">
    <property type="entry name" value="Het-6_barrel"/>
    <property type="match status" value="1"/>
</dbReference>
<dbReference type="EMBL" id="JAADYS010000930">
    <property type="protein sequence ID" value="KAF4466089.1"/>
    <property type="molecule type" value="Genomic_DNA"/>
</dbReference>